<keyword evidence="3" id="KW-1003">Cell membrane</keyword>
<organism evidence="10 11">
    <name type="scientific">Thioalbus denitrificans</name>
    <dbReference type="NCBI Taxonomy" id="547122"/>
    <lineage>
        <taxon>Bacteria</taxon>
        <taxon>Pseudomonadati</taxon>
        <taxon>Pseudomonadota</taxon>
        <taxon>Gammaproteobacteria</taxon>
        <taxon>Chromatiales</taxon>
        <taxon>Ectothiorhodospiraceae</taxon>
        <taxon>Thioalbus</taxon>
    </lineage>
</organism>
<feature type="transmembrane region" description="Helical" evidence="8">
    <location>
        <begin position="302"/>
        <end position="325"/>
    </location>
</feature>
<gene>
    <name evidence="10" type="ORF">DFQ59_101446</name>
</gene>
<keyword evidence="4 8" id="KW-0812">Transmembrane</keyword>
<evidence type="ECO:0000256" key="7">
    <source>
        <dbReference type="SAM" id="MobiDB-lite"/>
    </source>
</evidence>
<keyword evidence="6 8" id="KW-0472">Membrane</keyword>
<feature type="transmembrane region" description="Helical" evidence="8">
    <location>
        <begin position="18"/>
        <end position="37"/>
    </location>
</feature>
<proteinExistence type="inferred from homology"/>
<dbReference type="PANTHER" id="PTHR30353:SF15">
    <property type="entry name" value="INNER MEMBRANE PROTEIN YABI"/>
    <property type="match status" value="1"/>
</dbReference>
<dbReference type="Pfam" id="PF14067">
    <property type="entry name" value="LssY_C"/>
    <property type="match status" value="1"/>
</dbReference>
<dbReference type="InterPro" id="IPR032816">
    <property type="entry name" value="VTT_dom"/>
</dbReference>
<evidence type="ECO:0000256" key="6">
    <source>
        <dbReference type="ARBA" id="ARBA00023136"/>
    </source>
</evidence>
<dbReference type="InterPro" id="IPR000326">
    <property type="entry name" value="PAP2/HPO"/>
</dbReference>
<feature type="transmembrane region" description="Helical" evidence="8">
    <location>
        <begin position="400"/>
        <end position="422"/>
    </location>
</feature>
<feature type="transmembrane region" description="Helical" evidence="8">
    <location>
        <begin position="69"/>
        <end position="91"/>
    </location>
</feature>
<evidence type="ECO:0000313" key="11">
    <source>
        <dbReference type="Proteomes" id="UP000252707"/>
    </source>
</evidence>
<feature type="transmembrane region" description="Helical" evidence="8">
    <location>
        <begin position="372"/>
        <end position="391"/>
    </location>
</feature>
<dbReference type="InterPro" id="IPR036938">
    <property type="entry name" value="PAP2/HPO_sf"/>
</dbReference>
<comment type="subcellular location">
    <subcellularLocation>
        <location evidence="1">Cell membrane</location>
        <topology evidence="1">Multi-pass membrane protein</topology>
    </subcellularLocation>
</comment>
<keyword evidence="5 8" id="KW-1133">Transmembrane helix</keyword>
<dbReference type="GO" id="GO:0005886">
    <property type="term" value="C:plasma membrane"/>
    <property type="evidence" value="ECO:0007669"/>
    <property type="project" value="UniProtKB-SubCell"/>
</dbReference>
<feature type="transmembrane region" description="Helical" evidence="8">
    <location>
        <begin position="428"/>
        <end position="446"/>
    </location>
</feature>
<evidence type="ECO:0000256" key="8">
    <source>
        <dbReference type="SAM" id="Phobius"/>
    </source>
</evidence>
<evidence type="ECO:0000256" key="3">
    <source>
        <dbReference type="ARBA" id="ARBA00022475"/>
    </source>
</evidence>
<dbReference type="CDD" id="cd03392">
    <property type="entry name" value="PAP2_like_2"/>
    <property type="match status" value="1"/>
</dbReference>
<reference evidence="10 11" key="1">
    <citation type="submission" date="2018-07" db="EMBL/GenBank/DDBJ databases">
        <title>Genomic Encyclopedia of Type Strains, Phase IV (KMG-IV): sequencing the most valuable type-strain genomes for metagenomic binning, comparative biology and taxonomic classification.</title>
        <authorList>
            <person name="Goeker M."/>
        </authorList>
    </citation>
    <scope>NUCLEOTIDE SEQUENCE [LARGE SCALE GENOMIC DNA]</scope>
    <source>
        <strain evidence="10 11">DSM 26407</strain>
    </source>
</reference>
<dbReference type="Gene3D" id="1.20.144.10">
    <property type="entry name" value="Phosphatidic acid phosphatase type 2/haloperoxidase"/>
    <property type="match status" value="1"/>
</dbReference>
<dbReference type="Proteomes" id="UP000252707">
    <property type="component" value="Unassembled WGS sequence"/>
</dbReference>
<dbReference type="Pfam" id="PF09335">
    <property type="entry name" value="VTT_dom"/>
    <property type="match status" value="1"/>
</dbReference>
<sequence length="681" mass="73497">MVTRHSSVPMDSALLQPLLHWLSAHPTLAGLAVFAIAMGESLAIVGLFVPGVVLMFGIGALVSTGAMDLAATLAWAFTGAVAGDGLSYWLGRRYHGQLRERWPFRSRPGLLARGEAFFRRHGGKSVLLGRFVGPIRPVIPLVAGMLDMPASRFFLVNILSALAWAPAYLLPGVIFGASLDLAAEVATRLAVLLVTAVAVLWLSGWLVRRVFLYLQPRTGRIIDRALAWSDRHPVLGHLTAALVDPRHPESRALLLFAGVLVAAGWVFVWVLAEVAGGVELATLNDRVYHLAQGLRTPWADQVLVVITELGDAEVLTALLLGVAAWLGLQRRWLALGHWLGAGLFAAVVPTLMKWAVQEPRPAAAAVDGFSFPSGHTTASMVILGFLAVLVARELPPARRWIAYAAGGLSALAIALSRLYLGVHWFSDVLGGMALGLAWVALLGIAYRRHPAPAVSLAGLVTVSILVLGVAGLWHVERSLAGDLRTYAPRHPVRTATAADWWAGRLSGLPRYRIDIEGRPEHPLTLQWAGGLTAIRGRLAAHGWHAAPDTGIGTPLRWLIPDPAIEQLPVLPQVHDDRHGELVMLRDLDHDRRRVLRLWPADVVLQPGDVPLWVGNVATQYADRSLPLFTVARTEADFTMPVAALARELADTELLWAQPPGGDEPPLLRLRESALTAPSGAE</sequence>
<evidence type="ECO:0000313" key="10">
    <source>
        <dbReference type="EMBL" id="RCX33147.1"/>
    </source>
</evidence>
<feature type="domain" description="Phosphatidic acid phosphatase type 2/haloperoxidase" evidence="9">
    <location>
        <begin position="334"/>
        <end position="443"/>
    </location>
</feature>
<evidence type="ECO:0000256" key="2">
    <source>
        <dbReference type="ARBA" id="ARBA00010792"/>
    </source>
</evidence>
<dbReference type="InterPro" id="IPR032818">
    <property type="entry name" value="DedA-like"/>
</dbReference>
<feature type="region of interest" description="Disordered" evidence="7">
    <location>
        <begin position="658"/>
        <end position="681"/>
    </location>
</feature>
<dbReference type="EMBL" id="QPJY01000001">
    <property type="protein sequence ID" value="RCX33147.1"/>
    <property type="molecule type" value="Genomic_DNA"/>
</dbReference>
<dbReference type="PANTHER" id="PTHR30353">
    <property type="entry name" value="INNER MEMBRANE PROTEIN DEDA-RELATED"/>
    <property type="match status" value="1"/>
</dbReference>
<feature type="transmembrane region" description="Helical" evidence="8">
    <location>
        <begin position="154"/>
        <end position="179"/>
    </location>
</feature>
<accession>A0A369CL39</accession>
<evidence type="ECO:0000256" key="4">
    <source>
        <dbReference type="ARBA" id="ARBA00022692"/>
    </source>
</evidence>
<feature type="transmembrane region" description="Helical" evidence="8">
    <location>
        <begin position="252"/>
        <end position="272"/>
    </location>
</feature>
<protein>
    <submittedName>
        <fullName evidence="10">Undecaprenyl-diphosphatase</fullName>
    </submittedName>
</protein>
<comment type="similarity">
    <text evidence="2">Belongs to the DedA family.</text>
</comment>
<feature type="transmembrane region" description="Helical" evidence="8">
    <location>
        <begin position="185"/>
        <end position="207"/>
    </location>
</feature>
<dbReference type="SMART" id="SM00014">
    <property type="entry name" value="acidPPc"/>
    <property type="match status" value="1"/>
</dbReference>
<name>A0A369CL39_9GAMM</name>
<dbReference type="SUPFAM" id="SSF48317">
    <property type="entry name" value="Acid phosphatase/Vanadium-dependent haloperoxidase"/>
    <property type="match status" value="1"/>
</dbReference>
<comment type="caution">
    <text evidence="10">The sequence shown here is derived from an EMBL/GenBank/DDBJ whole genome shotgun (WGS) entry which is preliminary data.</text>
</comment>
<keyword evidence="11" id="KW-1185">Reference proteome</keyword>
<dbReference type="AlphaFoldDB" id="A0A369CL39"/>
<feature type="transmembrane region" description="Helical" evidence="8">
    <location>
        <begin position="332"/>
        <end position="352"/>
    </location>
</feature>
<evidence type="ECO:0000256" key="1">
    <source>
        <dbReference type="ARBA" id="ARBA00004651"/>
    </source>
</evidence>
<feature type="transmembrane region" description="Helical" evidence="8">
    <location>
        <begin position="44"/>
        <end position="63"/>
    </location>
</feature>
<evidence type="ECO:0000259" key="9">
    <source>
        <dbReference type="SMART" id="SM00014"/>
    </source>
</evidence>
<evidence type="ECO:0000256" key="5">
    <source>
        <dbReference type="ARBA" id="ARBA00022989"/>
    </source>
</evidence>
<dbReference type="Pfam" id="PF01569">
    <property type="entry name" value="PAP2"/>
    <property type="match status" value="1"/>
</dbReference>
<feature type="transmembrane region" description="Helical" evidence="8">
    <location>
        <begin position="453"/>
        <end position="475"/>
    </location>
</feature>
<dbReference type="InterPro" id="IPR025902">
    <property type="entry name" value="LssY-like-C_dom"/>
</dbReference>